<feature type="transmembrane region" description="Helical" evidence="5">
    <location>
        <begin position="7"/>
        <end position="29"/>
    </location>
</feature>
<comment type="caution">
    <text evidence="7">The sequence shown here is derived from an EMBL/GenBank/DDBJ whole genome shotgun (WGS) entry which is preliminary data.</text>
</comment>
<evidence type="ECO:0000256" key="2">
    <source>
        <dbReference type="ARBA" id="ARBA00022692"/>
    </source>
</evidence>
<dbReference type="Gene3D" id="2.30.30.60">
    <property type="match status" value="1"/>
</dbReference>
<evidence type="ECO:0000256" key="1">
    <source>
        <dbReference type="ARBA" id="ARBA00004370"/>
    </source>
</evidence>
<dbReference type="Proteomes" id="UP001629156">
    <property type="component" value="Unassembled WGS sequence"/>
</dbReference>
<protein>
    <submittedName>
        <fullName evidence="7">Mechanosensitive ion channel family protein</fullName>
    </submittedName>
</protein>
<gene>
    <name evidence="7" type="ORF">ABS766_12960</name>
</gene>
<dbReference type="InterPro" id="IPR006685">
    <property type="entry name" value="MscS_channel_2nd"/>
</dbReference>
<evidence type="ECO:0000313" key="7">
    <source>
        <dbReference type="EMBL" id="MFL9845330.1"/>
    </source>
</evidence>
<dbReference type="EMBL" id="JBELPZ010000015">
    <property type="protein sequence ID" value="MFL9845330.1"/>
    <property type="molecule type" value="Genomic_DNA"/>
</dbReference>
<keyword evidence="8" id="KW-1185">Reference proteome</keyword>
<evidence type="ECO:0000256" key="3">
    <source>
        <dbReference type="ARBA" id="ARBA00022989"/>
    </source>
</evidence>
<dbReference type="Gene3D" id="1.10.287.1260">
    <property type="match status" value="1"/>
</dbReference>
<dbReference type="PANTHER" id="PTHR30566:SF25">
    <property type="entry name" value="INNER MEMBRANE PROTEIN"/>
    <property type="match status" value="1"/>
</dbReference>
<keyword evidence="4 5" id="KW-0472">Membrane</keyword>
<dbReference type="Pfam" id="PF00924">
    <property type="entry name" value="MS_channel_2nd"/>
    <property type="match status" value="1"/>
</dbReference>
<evidence type="ECO:0000313" key="8">
    <source>
        <dbReference type="Proteomes" id="UP001629156"/>
    </source>
</evidence>
<dbReference type="InterPro" id="IPR023408">
    <property type="entry name" value="MscS_beta-dom_sf"/>
</dbReference>
<sequence length="362" mass="41087">MNFDTETILYLGITLGALIAVYAVAFFILKKVGKNPKNILPDNFAHRIKLPLLFFFISIATRVVAASKIISDEYQNPISHIGTVLLIISVTWFLILFVALVKKGLIRKYDITAADNLNARRVYTQFSILERVANFIIVIFAVGAVLMSFDSIRSIGASLFASAGVAGIIIGFSAQKALGTVLAGMQIAITQPIRLDDVVIVEGEWGWIEDIFLTYVVVRIWDKRRLILPTTYFIDKPFQNWTRKSADIMGTVFIYVDFKFPVEPLREELDRLLESVKGDLWDGQGKVLQVTNASEKGIELRALMTSKSSPINWDLRVFIREKLILFIQQYYPQHLPKTRIEMHEEQHLKKDNNTDEQNNGTT</sequence>
<evidence type="ECO:0000256" key="4">
    <source>
        <dbReference type="ARBA" id="ARBA00023136"/>
    </source>
</evidence>
<keyword evidence="3 5" id="KW-1133">Transmembrane helix</keyword>
<comment type="subcellular location">
    <subcellularLocation>
        <location evidence="1">Membrane</location>
    </subcellularLocation>
</comment>
<feature type="transmembrane region" description="Helical" evidence="5">
    <location>
        <begin position="155"/>
        <end position="174"/>
    </location>
</feature>
<feature type="transmembrane region" description="Helical" evidence="5">
    <location>
        <begin position="128"/>
        <end position="149"/>
    </location>
</feature>
<name>A0ABW8Z1G5_9FLAO</name>
<evidence type="ECO:0000259" key="6">
    <source>
        <dbReference type="Pfam" id="PF00924"/>
    </source>
</evidence>
<reference evidence="7 8" key="1">
    <citation type="submission" date="2024-06" db="EMBL/GenBank/DDBJ databases">
        <authorList>
            <person name="Kaempfer P."/>
            <person name="Viver T."/>
        </authorList>
    </citation>
    <scope>NUCLEOTIDE SEQUENCE [LARGE SCALE GENOMIC DNA]</scope>
    <source>
        <strain evidence="7 8">ST-119</strain>
    </source>
</reference>
<accession>A0ABW8Z1G5</accession>
<keyword evidence="2 5" id="KW-0812">Transmembrane</keyword>
<dbReference type="PANTHER" id="PTHR30566">
    <property type="entry name" value="YNAI-RELATED MECHANOSENSITIVE ION CHANNEL"/>
    <property type="match status" value="1"/>
</dbReference>
<proteinExistence type="predicted"/>
<feature type="transmembrane region" description="Helical" evidence="5">
    <location>
        <begin position="77"/>
        <end position="101"/>
    </location>
</feature>
<organism evidence="7 8">
    <name type="scientific">Flavobacterium rhizosphaerae</name>
    <dbReference type="NCBI Taxonomy" id="3163298"/>
    <lineage>
        <taxon>Bacteria</taxon>
        <taxon>Pseudomonadati</taxon>
        <taxon>Bacteroidota</taxon>
        <taxon>Flavobacteriia</taxon>
        <taxon>Flavobacteriales</taxon>
        <taxon>Flavobacteriaceae</taxon>
        <taxon>Flavobacterium</taxon>
    </lineage>
</organism>
<evidence type="ECO:0000256" key="5">
    <source>
        <dbReference type="SAM" id="Phobius"/>
    </source>
</evidence>
<dbReference type="InterPro" id="IPR010920">
    <property type="entry name" value="LSM_dom_sf"/>
</dbReference>
<dbReference type="SUPFAM" id="SSF50182">
    <property type="entry name" value="Sm-like ribonucleoproteins"/>
    <property type="match status" value="1"/>
</dbReference>
<feature type="transmembrane region" description="Helical" evidence="5">
    <location>
        <begin position="50"/>
        <end position="71"/>
    </location>
</feature>
<dbReference type="RefSeq" id="WP_408085611.1">
    <property type="nucleotide sequence ID" value="NZ_JBELPZ010000015.1"/>
</dbReference>
<feature type="domain" description="Mechanosensitive ion channel MscS" evidence="6">
    <location>
        <begin position="181"/>
        <end position="243"/>
    </location>
</feature>